<feature type="domain" description="PTS EIIA type-2" evidence="1">
    <location>
        <begin position="8"/>
        <end position="154"/>
    </location>
</feature>
<dbReference type="PANTHER" id="PTHR47738">
    <property type="entry name" value="PTS SYSTEM FRUCTOSE-LIKE EIIA COMPONENT-RELATED"/>
    <property type="match status" value="1"/>
</dbReference>
<gene>
    <name evidence="2" type="ORF">B5G02_00055</name>
</gene>
<dbReference type="OrthoDB" id="3192919at2"/>
<dbReference type="Pfam" id="PF00359">
    <property type="entry name" value="PTS_EIIA_2"/>
    <property type="match status" value="1"/>
</dbReference>
<dbReference type="AlphaFoldDB" id="A0A1Y3XW33"/>
<sequence length="156" mass="17225">MIDAEDLDLLKPELAFTDIEADDTEDLFQKMLARLEPMGYTKENWLDAMITRERAYATGLQTPTIGVAIPHADNCVNKAYIAVVKPVKPVVFQPMGGIGDEVQAELIINLGIVREGGQVDMLQALMKVFMDDAAVADIMTQHTPEELVACIKRHLA</sequence>
<dbReference type="RefSeq" id="WP_019239101.1">
    <property type="nucleotide sequence ID" value="NZ_CABKRW010000077.1"/>
</dbReference>
<dbReference type="InterPro" id="IPR051541">
    <property type="entry name" value="PTS_SugarTrans_NitroReg"/>
</dbReference>
<evidence type="ECO:0000313" key="3">
    <source>
        <dbReference type="Proteomes" id="UP000195781"/>
    </source>
</evidence>
<keyword evidence="3" id="KW-1185">Reference proteome</keyword>
<dbReference type="EMBL" id="NFIE01000001">
    <property type="protein sequence ID" value="OUN89786.1"/>
    <property type="molecule type" value="Genomic_DNA"/>
</dbReference>
<dbReference type="InterPro" id="IPR002178">
    <property type="entry name" value="PTS_EIIA_type-2_dom"/>
</dbReference>
<evidence type="ECO:0000259" key="1">
    <source>
        <dbReference type="PROSITE" id="PS51094"/>
    </source>
</evidence>
<accession>A0A1Y3XW33</accession>
<dbReference type="SUPFAM" id="SSF55804">
    <property type="entry name" value="Phoshotransferase/anion transport protein"/>
    <property type="match status" value="1"/>
</dbReference>
<protein>
    <submittedName>
        <fullName evidence="2">PTS galactitol transporter subunit IIB</fullName>
    </submittedName>
</protein>
<dbReference type="PROSITE" id="PS51094">
    <property type="entry name" value="PTS_EIIA_TYPE_2"/>
    <property type="match status" value="1"/>
</dbReference>
<proteinExistence type="predicted"/>
<reference evidence="3" key="1">
    <citation type="submission" date="2017-04" db="EMBL/GenBank/DDBJ databases">
        <title>Function of individual gut microbiota members based on whole genome sequencing of pure cultures obtained from chicken caecum.</title>
        <authorList>
            <person name="Medvecky M."/>
            <person name="Cejkova D."/>
            <person name="Polansky O."/>
            <person name="Karasova D."/>
            <person name="Kubasova T."/>
            <person name="Cizek A."/>
            <person name="Rychlik I."/>
        </authorList>
    </citation>
    <scope>NUCLEOTIDE SEQUENCE [LARGE SCALE GENOMIC DNA]</scope>
    <source>
        <strain evidence="3">An5</strain>
    </source>
</reference>
<dbReference type="PANTHER" id="PTHR47738:SF3">
    <property type="entry name" value="PHOSPHOTRANSFERASE SYSTEM MANNITOL_FRUCTOSE-SPECIFIC IIA DOMAIN CONTAINING PROTEIN"/>
    <property type="match status" value="1"/>
</dbReference>
<dbReference type="Gene3D" id="3.40.930.10">
    <property type="entry name" value="Mannitol-specific EII, Chain A"/>
    <property type="match status" value="1"/>
</dbReference>
<evidence type="ECO:0000313" key="2">
    <source>
        <dbReference type="EMBL" id="OUN89786.1"/>
    </source>
</evidence>
<comment type="caution">
    <text evidence="2">The sequence shown here is derived from an EMBL/GenBank/DDBJ whole genome shotgun (WGS) entry which is preliminary data.</text>
</comment>
<name>A0A1Y3XW33_9ACTN</name>
<dbReference type="InterPro" id="IPR016152">
    <property type="entry name" value="PTrfase/Anion_transptr"/>
</dbReference>
<organism evidence="2 3">
    <name type="scientific">[Collinsella] massiliensis</name>
    <dbReference type="NCBI Taxonomy" id="1232426"/>
    <lineage>
        <taxon>Bacteria</taxon>
        <taxon>Bacillati</taxon>
        <taxon>Actinomycetota</taxon>
        <taxon>Coriobacteriia</taxon>
        <taxon>Coriobacteriales</taxon>
        <taxon>Coriobacteriaceae</taxon>
        <taxon>Enorma</taxon>
    </lineage>
</organism>
<dbReference type="Proteomes" id="UP000195781">
    <property type="component" value="Unassembled WGS sequence"/>
</dbReference>